<dbReference type="InterPro" id="IPR036291">
    <property type="entry name" value="NAD(P)-bd_dom_sf"/>
</dbReference>
<sequence>MVPAPVTELTDRDKQRHAETHTDKQRHRDTKTNRDRGTAAAPDPVNMSENGLVYLITGGCGFLGNHLLRVLLDKEDGLAEVRVFDKHVDFSLKGLSTERTKVVVIQGDITDYRGVLEATRGADVVIHSASLVDVWHKVPEDLIYSVNVTGTENVIKACVECGVENLVYTSSMEVIGPNVDGYHFKRGNEDTEYPVKHNMAYPKSKEKAEKLVLESNGVTVKGGKCLYTCSLRPTGIYGEGHLLIKDFYQQAAARGGVVIGGIPEHIEHGRVYAGNVAWMHVLAARALRKNPQEIGGEAFFCYDDSPYKSYEDFNMRLLSAFNLRKVCMPAVVLWFLAMFNDFLRWVLSPVYNYTPLLNRYTLAVASTTFTVQTDKAQRYFQYRPLYDWDQCLARTQKWIGTFASENLKDS</sequence>
<dbReference type="STRING" id="37003.ENSKMAP00000012604"/>
<dbReference type="GeneID" id="108237684"/>
<comment type="similarity">
    <text evidence="1">Belongs to the 3-beta-HSD family.</text>
</comment>
<dbReference type="GO" id="GO:0006694">
    <property type="term" value="P:steroid biosynthetic process"/>
    <property type="evidence" value="ECO:0007669"/>
    <property type="project" value="InterPro"/>
</dbReference>
<evidence type="ECO:0000313" key="6">
    <source>
        <dbReference type="Proteomes" id="UP000264800"/>
    </source>
</evidence>
<dbReference type="OMA" id="GDHFKRG"/>
<dbReference type="PANTHER" id="PTHR43245:SF51">
    <property type="entry name" value="SHORT CHAIN DEHYDROGENASE_REDUCTASE FAMILY 42E, MEMBER 2"/>
    <property type="match status" value="1"/>
</dbReference>
<dbReference type="PANTHER" id="PTHR43245">
    <property type="entry name" value="BIFUNCTIONAL POLYMYXIN RESISTANCE PROTEIN ARNA"/>
    <property type="match status" value="1"/>
</dbReference>
<feature type="compositionally biased region" description="Basic and acidic residues" evidence="3">
    <location>
        <begin position="9"/>
        <end position="23"/>
    </location>
</feature>
<evidence type="ECO:0000256" key="2">
    <source>
        <dbReference type="ARBA" id="ARBA00023002"/>
    </source>
</evidence>
<dbReference type="CTD" id="80270"/>
<dbReference type="AlphaFoldDB" id="A0A3Q3AMD8"/>
<dbReference type="KEGG" id="kmr:108237684"/>
<dbReference type="Pfam" id="PF01073">
    <property type="entry name" value="3Beta_HSD"/>
    <property type="match status" value="1"/>
</dbReference>
<evidence type="ECO:0000256" key="3">
    <source>
        <dbReference type="SAM" id="MobiDB-lite"/>
    </source>
</evidence>
<dbReference type="Proteomes" id="UP000264800">
    <property type="component" value="Unplaced"/>
</dbReference>
<dbReference type="RefSeq" id="XP_037834731.1">
    <property type="nucleotide sequence ID" value="XM_037978803.1"/>
</dbReference>
<proteinExistence type="inferred from homology"/>
<organism evidence="5 6">
    <name type="scientific">Kryptolebias marmoratus</name>
    <name type="common">Mangrove killifish</name>
    <name type="synonym">Rivulus marmoratus</name>
    <dbReference type="NCBI Taxonomy" id="37003"/>
    <lineage>
        <taxon>Eukaryota</taxon>
        <taxon>Metazoa</taxon>
        <taxon>Chordata</taxon>
        <taxon>Craniata</taxon>
        <taxon>Vertebrata</taxon>
        <taxon>Euteleostomi</taxon>
        <taxon>Actinopterygii</taxon>
        <taxon>Neopterygii</taxon>
        <taxon>Teleostei</taxon>
        <taxon>Neoteleostei</taxon>
        <taxon>Acanthomorphata</taxon>
        <taxon>Ovalentaria</taxon>
        <taxon>Atherinomorphae</taxon>
        <taxon>Cyprinodontiformes</taxon>
        <taxon>Rivulidae</taxon>
        <taxon>Kryptolebias</taxon>
    </lineage>
</organism>
<dbReference type="GeneTree" id="ENSGT00940000160236"/>
<dbReference type="InterPro" id="IPR050177">
    <property type="entry name" value="Lipid_A_modif_metabolic_enz"/>
</dbReference>
<dbReference type="SUPFAM" id="SSF51735">
    <property type="entry name" value="NAD(P)-binding Rossmann-fold domains"/>
    <property type="match status" value="1"/>
</dbReference>
<evidence type="ECO:0000256" key="1">
    <source>
        <dbReference type="ARBA" id="ARBA00009219"/>
    </source>
</evidence>
<feature type="domain" description="3-beta hydroxysteroid dehydrogenase/isomerase" evidence="4">
    <location>
        <begin position="55"/>
        <end position="325"/>
    </location>
</feature>
<keyword evidence="2" id="KW-0560">Oxidoreductase</keyword>
<dbReference type="InterPro" id="IPR002225">
    <property type="entry name" value="3Beta_OHSteriod_DH/Estase"/>
</dbReference>
<evidence type="ECO:0000313" key="5">
    <source>
        <dbReference type="Ensembl" id="ENSKMAP00000012604.1"/>
    </source>
</evidence>
<dbReference type="Gene3D" id="3.40.50.720">
    <property type="entry name" value="NAD(P)-binding Rossmann-like Domain"/>
    <property type="match status" value="1"/>
</dbReference>
<evidence type="ECO:0000259" key="4">
    <source>
        <dbReference type="Pfam" id="PF01073"/>
    </source>
</evidence>
<dbReference type="GO" id="GO:0016616">
    <property type="term" value="F:oxidoreductase activity, acting on the CH-OH group of donors, NAD or NADP as acceptor"/>
    <property type="evidence" value="ECO:0007669"/>
    <property type="project" value="InterPro"/>
</dbReference>
<reference evidence="5" key="1">
    <citation type="submission" date="2025-08" db="UniProtKB">
        <authorList>
            <consortium name="Ensembl"/>
        </authorList>
    </citation>
    <scope>IDENTIFICATION</scope>
</reference>
<dbReference type="FunFam" id="3.40.50.720:FF:000495">
    <property type="entry name" value="3 hydroxysteroid dehydrogenase, putative"/>
    <property type="match status" value="1"/>
</dbReference>
<feature type="region of interest" description="Disordered" evidence="3">
    <location>
        <begin position="1"/>
        <end position="44"/>
    </location>
</feature>
<name>A0A3Q3AMD8_KRYMA</name>
<keyword evidence="6" id="KW-1185">Reference proteome</keyword>
<dbReference type="Ensembl" id="ENSKMAT00000012789.1">
    <property type="protein sequence ID" value="ENSKMAP00000012604.1"/>
    <property type="gene ID" value="ENSKMAG00000009472.1"/>
</dbReference>
<protein>
    <submittedName>
        <fullName evidence="5">Hydroxy-delta-5-steroid dehydrogenase, 3 beta- and steroid delta-isomerase</fullName>
    </submittedName>
</protein>
<accession>A0A3Q3AMD8</accession>
<dbReference type="OrthoDB" id="10262413at2759"/>
<reference evidence="5" key="2">
    <citation type="submission" date="2025-09" db="UniProtKB">
        <authorList>
            <consortium name="Ensembl"/>
        </authorList>
    </citation>
    <scope>IDENTIFICATION</scope>
</reference>